<comment type="caution">
    <text evidence="2">The sequence shown here is derived from an EMBL/GenBank/DDBJ whole genome shotgun (WGS) entry which is preliminary data.</text>
</comment>
<dbReference type="InterPro" id="IPR037291">
    <property type="entry name" value="DUF4139"/>
</dbReference>
<dbReference type="PANTHER" id="PTHR38075">
    <property type="entry name" value="DUF4139 DOMAIN-CONTAINING PROTEIN"/>
    <property type="match status" value="1"/>
</dbReference>
<accession>A0A7K4AHN3</accession>
<dbReference type="PANTHER" id="PTHR38075:SF1">
    <property type="entry name" value="DUF4139 DOMAIN-CONTAINING PROTEIN"/>
    <property type="match status" value="1"/>
</dbReference>
<reference evidence="2 3" key="1">
    <citation type="journal article" date="2020" name="Biotechnol. Biofuels">
        <title>New insights from the biogas microbiome by comprehensive genome-resolved metagenomics of nearly 1600 species originating from multiple anaerobic digesters.</title>
        <authorList>
            <person name="Campanaro S."/>
            <person name="Treu L."/>
            <person name="Rodriguez-R L.M."/>
            <person name="Kovalovszki A."/>
            <person name="Ziels R.M."/>
            <person name="Maus I."/>
            <person name="Zhu X."/>
            <person name="Kougias P.G."/>
            <person name="Basile A."/>
            <person name="Luo G."/>
            <person name="Schluter A."/>
            <person name="Konstantinidis K.T."/>
            <person name="Angelidaki I."/>
        </authorList>
    </citation>
    <scope>NUCLEOTIDE SEQUENCE [LARGE SCALE GENOMIC DNA]</scope>
    <source>
        <strain evidence="2">AS27yjCOA_157</strain>
    </source>
</reference>
<evidence type="ECO:0000313" key="3">
    <source>
        <dbReference type="Proteomes" id="UP000544742"/>
    </source>
</evidence>
<gene>
    <name evidence="2" type="ORF">GX426_04930</name>
</gene>
<dbReference type="AlphaFoldDB" id="A0A7K4AHN3"/>
<protein>
    <submittedName>
        <fullName evidence="2">DUF4139 domain-containing protein</fullName>
    </submittedName>
</protein>
<dbReference type="EMBL" id="JAAYUN010000083">
    <property type="protein sequence ID" value="NLJ22435.1"/>
    <property type="molecule type" value="Genomic_DNA"/>
</dbReference>
<name>A0A7K4AHN3_METSH</name>
<dbReference type="Proteomes" id="UP000544742">
    <property type="component" value="Unassembled WGS sequence"/>
</dbReference>
<sequence>MKFFAVFLVLLLCAPALASMESSGVEATTAVTLPVDSVTVYPDGLMAVKRMGTLDTTVGEHKFVINIPDAADKSSVLLSVSNASVQRVVYDSNPVYALNISSSGPQDFALSYLMHSAGFWEPRYDLHLANDSVLLNANAVVRNRGGEDLKNVRLKLVAGLPLAVEPIYRSAQIQQAYAAEAALNEAFDLAAAPEGSSSGELETLYIFELEGRKDLAMDKEIGFPLFQENVPLVRVYTWNAYLQEEGPAVEEIRANNTMKNPWPSGTALLYRNDDYVSTIDMPYTASGTNATLVIGPSADLKVTRKLKDYNVTEKIRAITSNGRNHTVKETTETWTYHLKVESNLDRAATLEATDNLPQVAEMIDVTPKPAETTATSLKWRLQLLARQKTAIDYSYRVVTTESLDGSS</sequence>
<evidence type="ECO:0000259" key="1">
    <source>
        <dbReference type="Pfam" id="PF13598"/>
    </source>
</evidence>
<feature type="domain" description="DUF4139" evidence="1">
    <location>
        <begin position="109"/>
        <end position="397"/>
    </location>
</feature>
<organism evidence="2 3">
    <name type="scientific">Methanothrix soehngenii</name>
    <name type="common">Methanosaeta concilii</name>
    <dbReference type="NCBI Taxonomy" id="2223"/>
    <lineage>
        <taxon>Archaea</taxon>
        <taxon>Methanobacteriati</taxon>
        <taxon>Methanobacteriota</taxon>
        <taxon>Stenosarchaea group</taxon>
        <taxon>Methanomicrobia</taxon>
        <taxon>Methanotrichales</taxon>
        <taxon>Methanotrichaceae</taxon>
        <taxon>Methanothrix</taxon>
    </lineage>
</organism>
<evidence type="ECO:0000313" key="2">
    <source>
        <dbReference type="EMBL" id="NLJ22435.1"/>
    </source>
</evidence>
<proteinExistence type="predicted"/>
<dbReference type="Pfam" id="PF13598">
    <property type="entry name" value="DUF4139"/>
    <property type="match status" value="1"/>
</dbReference>